<dbReference type="Proteomes" id="UP001595976">
    <property type="component" value="Unassembled WGS sequence"/>
</dbReference>
<proteinExistence type="predicted"/>
<dbReference type="InterPro" id="IPR045517">
    <property type="entry name" value="Glyoxalase_8"/>
</dbReference>
<organism evidence="2 3">
    <name type="scientific">Bosea minatitlanensis</name>
    <dbReference type="NCBI Taxonomy" id="128782"/>
    <lineage>
        <taxon>Bacteria</taxon>
        <taxon>Pseudomonadati</taxon>
        <taxon>Pseudomonadota</taxon>
        <taxon>Alphaproteobacteria</taxon>
        <taxon>Hyphomicrobiales</taxon>
        <taxon>Boseaceae</taxon>
        <taxon>Bosea</taxon>
    </lineage>
</organism>
<dbReference type="EMBL" id="JBHSLI010000011">
    <property type="protein sequence ID" value="MFC5295452.1"/>
    <property type="molecule type" value="Genomic_DNA"/>
</dbReference>
<dbReference type="Pfam" id="PF20066">
    <property type="entry name" value="Glyoxalase_8"/>
    <property type="match status" value="1"/>
</dbReference>
<gene>
    <name evidence="2" type="ORF">ACFPK2_20905</name>
</gene>
<feature type="domain" description="Glyoxalase-related protein" evidence="1">
    <location>
        <begin position="4"/>
        <end position="52"/>
    </location>
</feature>
<evidence type="ECO:0000313" key="3">
    <source>
        <dbReference type="Proteomes" id="UP001595976"/>
    </source>
</evidence>
<evidence type="ECO:0000313" key="2">
    <source>
        <dbReference type="EMBL" id="MFC5295452.1"/>
    </source>
</evidence>
<accession>A0ABW0F7J2</accession>
<name>A0ABW0F7J2_9HYPH</name>
<reference evidence="3" key="1">
    <citation type="journal article" date="2019" name="Int. J. Syst. Evol. Microbiol.">
        <title>The Global Catalogue of Microorganisms (GCM) 10K type strain sequencing project: providing services to taxonomists for standard genome sequencing and annotation.</title>
        <authorList>
            <consortium name="The Broad Institute Genomics Platform"/>
            <consortium name="The Broad Institute Genome Sequencing Center for Infectious Disease"/>
            <person name="Wu L."/>
            <person name="Ma J."/>
        </authorList>
    </citation>
    <scope>NUCLEOTIDE SEQUENCE [LARGE SCALE GENOMIC DNA]</scope>
    <source>
        <strain evidence="3">CGMCC 1.15643</strain>
    </source>
</reference>
<comment type="caution">
    <text evidence="2">The sequence shown here is derived from an EMBL/GenBank/DDBJ whole genome shotgun (WGS) entry which is preliminary data.</text>
</comment>
<keyword evidence="3" id="KW-1185">Reference proteome</keyword>
<protein>
    <submittedName>
        <fullName evidence="2">Glyoxalase superfamily protein</fullName>
    </submittedName>
</protein>
<dbReference type="Gene3D" id="2.60.120.260">
    <property type="entry name" value="Galactose-binding domain-like"/>
    <property type="match status" value="1"/>
</dbReference>
<evidence type="ECO:0000259" key="1">
    <source>
        <dbReference type="Pfam" id="PF20066"/>
    </source>
</evidence>
<dbReference type="RefSeq" id="WP_158446760.1">
    <property type="nucleotide sequence ID" value="NZ_JAOAOS010000011.1"/>
</dbReference>
<sequence length="243" mass="26609">MRSFLNAKLMAKDLKEALAGKGHALSHSACLELVAKQFGSTDWNTLSAIIERIERRQAPLPAAEGWFSGGMTDPKKIRMGLEPGNPGVALIESLVDRAMEEPAADLFGCLMQSVSAEIYRGQKLKLTAELRATDAGLGTIWMRIDGGTGTVLRFDNMMQRKSDGAISGTTGWTRRSIVLDVPDEAESVHYGFFLRGMGQVRARAFDLTPTDSDVSVPDVPRPRRNRKLPLGPVNLHFLDRQSG</sequence>